<evidence type="ECO:0000256" key="4">
    <source>
        <dbReference type="ARBA" id="ARBA00022840"/>
    </source>
</evidence>
<dbReference type="PROSITE" id="PS00455">
    <property type="entry name" value="AMP_BINDING"/>
    <property type="match status" value="1"/>
</dbReference>
<evidence type="ECO:0000313" key="6">
    <source>
        <dbReference type="EMBL" id="KLO14973.1"/>
    </source>
</evidence>
<dbReference type="Gene3D" id="3.40.50.12780">
    <property type="entry name" value="N-terminal domain of ligase-like"/>
    <property type="match status" value="1"/>
</dbReference>
<dbReference type="InterPro" id="IPR045851">
    <property type="entry name" value="AMP-bd_C_sf"/>
</dbReference>
<dbReference type="Proteomes" id="UP000053477">
    <property type="component" value="Unassembled WGS sequence"/>
</dbReference>
<dbReference type="InParanoid" id="A0A0H2RZS3"/>
<dbReference type="Pfam" id="PF00501">
    <property type="entry name" value="AMP-binding"/>
    <property type="match status" value="1"/>
</dbReference>
<name>A0A0H2RZS3_9AGAM</name>
<gene>
    <name evidence="6" type="ORF">SCHPADRAFT_825476</name>
</gene>
<dbReference type="InterPro" id="IPR005914">
    <property type="entry name" value="Acac_CoA_synth"/>
</dbReference>
<dbReference type="OrthoDB" id="10253869at2759"/>
<organism evidence="6 7">
    <name type="scientific">Schizopora paradoxa</name>
    <dbReference type="NCBI Taxonomy" id="27342"/>
    <lineage>
        <taxon>Eukaryota</taxon>
        <taxon>Fungi</taxon>
        <taxon>Dikarya</taxon>
        <taxon>Basidiomycota</taxon>
        <taxon>Agaricomycotina</taxon>
        <taxon>Agaricomycetes</taxon>
        <taxon>Hymenochaetales</taxon>
        <taxon>Schizoporaceae</taxon>
        <taxon>Schizopora</taxon>
    </lineage>
</organism>
<dbReference type="InterPro" id="IPR000873">
    <property type="entry name" value="AMP-dep_synth/lig_dom"/>
</dbReference>
<keyword evidence="4" id="KW-0067">ATP-binding</keyword>
<dbReference type="InterPro" id="IPR042099">
    <property type="entry name" value="ANL_N_sf"/>
</dbReference>
<sequence>MLASESSPKQLYLPPSSYLPTSPIHKLIATLNAKYALEPPLNSYEELYTFSTTRIADFWGTVWDEVGIIGEKGVDADGNWHVVDEERTPAENPEWFKDAKMNWAENILRKEWREGEKGVRNALIQVVEPRIGETSAHIVRVTYSELYTLVADLVSALLDLGLVPGDRVGAYCSNCVENIVACLATTAIGGIWVSAAADFGPEGVLERFEQVKPKVVFSVDAVAYNGKVHPHLPKLSALLDGMKERNCTPKKVIVIKSLLINEESTNNSFVDWTGFLEIGKEKKLGRDETGEIQWKRLSFNWPLWILFSSGTTGKPKPIVHRSGGMLLQARKEFAICGDLKPEDVFFYYTTTGWMMWNFLIAGLASGCTLVLYDGSPLRDPSLLWSLVDELGITIFGTSAKYIDQLSKVYKPREKHSLSTLRHVYSTGSPLSAASFDYVYEHIHPGVMLSSITGGTDICSLFAGMCSALPVFRGEIQCRMLGMAIEAFDSTKGAKCKPDEAGDLVCTRPFPCQPAGFWPLEGFVDDVEAVEAAKKRYRDAYFAEFPGVWYHGDHVVVTRSRSGNGGGLIMLGRSDGVLNPGGVRFGSAELYDVIEACFQQGAPGSHGEHIIVDCLAVGQSFVSSGGAGVLDERVVLFVKLHDGCVCSDELRRRVKEEIRRRRTARHVPERIIQVQDIPYTLNGKRVEVPIINGAPLSSINPATLRNPECLDEYARLGRELRGESGGL</sequence>
<dbReference type="InterPro" id="IPR020845">
    <property type="entry name" value="AMP-binding_CS"/>
</dbReference>
<dbReference type="GO" id="GO:0005524">
    <property type="term" value="F:ATP binding"/>
    <property type="evidence" value="ECO:0007669"/>
    <property type="project" value="UniProtKB-KW"/>
</dbReference>
<accession>A0A0H2RZS3</accession>
<dbReference type="GO" id="GO:0030729">
    <property type="term" value="F:acetoacetate-CoA ligase activity"/>
    <property type="evidence" value="ECO:0007669"/>
    <property type="project" value="InterPro"/>
</dbReference>
<protein>
    <submittedName>
        <fullName evidence="6">Acetoacetate-CoA ligase</fullName>
    </submittedName>
</protein>
<evidence type="ECO:0000256" key="1">
    <source>
        <dbReference type="ARBA" id="ARBA00006432"/>
    </source>
</evidence>
<keyword evidence="7" id="KW-1185">Reference proteome</keyword>
<dbReference type="SUPFAM" id="SSF56801">
    <property type="entry name" value="Acetyl-CoA synthetase-like"/>
    <property type="match status" value="1"/>
</dbReference>
<reference evidence="6 7" key="1">
    <citation type="submission" date="2015-04" db="EMBL/GenBank/DDBJ databases">
        <title>Complete genome sequence of Schizopora paradoxa KUC8140, a cosmopolitan wood degrader in East Asia.</title>
        <authorList>
            <consortium name="DOE Joint Genome Institute"/>
            <person name="Min B."/>
            <person name="Park H."/>
            <person name="Jang Y."/>
            <person name="Kim J.-J."/>
            <person name="Kim K.H."/>
            <person name="Pangilinan J."/>
            <person name="Lipzen A."/>
            <person name="Riley R."/>
            <person name="Grigoriev I.V."/>
            <person name="Spatafora J.W."/>
            <person name="Choi I.-G."/>
        </authorList>
    </citation>
    <scope>NUCLEOTIDE SEQUENCE [LARGE SCALE GENOMIC DNA]</scope>
    <source>
        <strain evidence="6 7">KUC8140</strain>
    </source>
</reference>
<dbReference type="STRING" id="27342.A0A0H2RZS3"/>
<dbReference type="EMBL" id="KQ085936">
    <property type="protein sequence ID" value="KLO14973.1"/>
    <property type="molecule type" value="Genomic_DNA"/>
</dbReference>
<feature type="domain" description="AMP-dependent synthetase/ligase" evidence="5">
    <location>
        <begin position="138"/>
        <end position="508"/>
    </location>
</feature>
<dbReference type="Gene3D" id="3.30.300.30">
    <property type="match status" value="1"/>
</dbReference>
<dbReference type="PANTHER" id="PTHR42921">
    <property type="entry name" value="ACETOACETYL-COA SYNTHETASE"/>
    <property type="match status" value="1"/>
</dbReference>
<comment type="similarity">
    <text evidence="1">Belongs to the ATP-dependent AMP-binding enzyme family.</text>
</comment>
<dbReference type="NCBIfam" id="TIGR01217">
    <property type="entry name" value="ac_ac_CoA_syn"/>
    <property type="match status" value="1"/>
</dbReference>
<dbReference type="NCBIfam" id="NF002937">
    <property type="entry name" value="PRK03584.1"/>
    <property type="match status" value="1"/>
</dbReference>
<evidence type="ECO:0000259" key="5">
    <source>
        <dbReference type="Pfam" id="PF00501"/>
    </source>
</evidence>
<dbReference type="PANTHER" id="PTHR42921:SF1">
    <property type="entry name" value="ACETOACETYL-COA SYNTHETASE"/>
    <property type="match status" value="1"/>
</dbReference>
<evidence type="ECO:0000256" key="2">
    <source>
        <dbReference type="ARBA" id="ARBA00022598"/>
    </source>
</evidence>
<keyword evidence="2 6" id="KW-0436">Ligase</keyword>
<keyword evidence="3" id="KW-0547">Nucleotide-binding</keyword>
<evidence type="ECO:0000313" key="7">
    <source>
        <dbReference type="Proteomes" id="UP000053477"/>
    </source>
</evidence>
<dbReference type="GO" id="GO:0006629">
    <property type="term" value="P:lipid metabolic process"/>
    <property type="evidence" value="ECO:0007669"/>
    <property type="project" value="InterPro"/>
</dbReference>
<dbReference type="AlphaFoldDB" id="A0A0H2RZS3"/>
<proteinExistence type="inferred from homology"/>
<evidence type="ECO:0000256" key="3">
    <source>
        <dbReference type="ARBA" id="ARBA00022741"/>
    </source>
</evidence>